<name>A0ABW4J2X7_9ACTN</name>
<evidence type="ECO:0000313" key="1">
    <source>
        <dbReference type="EMBL" id="MFD1663204.1"/>
    </source>
</evidence>
<feature type="non-terminal residue" evidence="1">
    <location>
        <position position="201"/>
    </location>
</feature>
<dbReference type="RefSeq" id="WP_381091811.1">
    <property type="nucleotide sequence ID" value="NZ_JBHUDX010000120.1"/>
</dbReference>
<dbReference type="InterPro" id="IPR022385">
    <property type="entry name" value="Rhs_assc_core"/>
</dbReference>
<dbReference type="EMBL" id="JBHUDX010000120">
    <property type="protein sequence ID" value="MFD1663204.1"/>
    <property type="molecule type" value="Genomic_DNA"/>
</dbReference>
<accession>A0ABW4J2X7</accession>
<keyword evidence="2" id="KW-1185">Reference proteome</keyword>
<proteinExistence type="predicted"/>
<protein>
    <submittedName>
        <fullName evidence="1">RHS repeat-associated core domain-containing protein</fullName>
    </submittedName>
</protein>
<dbReference type="Proteomes" id="UP001597261">
    <property type="component" value="Unassembled WGS sequence"/>
</dbReference>
<evidence type="ECO:0000313" key="2">
    <source>
        <dbReference type="Proteomes" id="UP001597261"/>
    </source>
</evidence>
<comment type="caution">
    <text evidence="1">The sequence shown here is derived from an EMBL/GenBank/DDBJ whole genome shotgun (WGS) entry which is preliminary data.</text>
</comment>
<reference evidence="2" key="1">
    <citation type="journal article" date="2019" name="Int. J. Syst. Evol. Microbiol.">
        <title>The Global Catalogue of Microorganisms (GCM) 10K type strain sequencing project: providing services to taxonomists for standard genome sequencing and annotation.</title>
        <authorList>
            <consortium name="The Broad Institute Genomics Platform"/>
            <consortium name="The Broad Institute Genome Sequencing Center for Infectious Disease"/>
            <person name="Wu L."/>
            <person name="Ma J."/>
        </authorList>
    </citation>
    <scope>NUCLEOTIDE SEQUENCE [LARGE SCALE GENOMIC DNA]</scope>
    <source>
        <strain evidence="2">CGMCC 1.12470</strain>
    </source>
</reference>
<dbReference type="Gene3D" id="2.180.10.10">
    <property type="entry name" value="RHS repeat-associated core"/>
    <property type="match status" value="1"/>
</dbReference>
<dbReference type="NCBIfam" id="TIGR03696">
    <property type="entry name" value="Rhs_assc_core"/>
    <property type="match status" value="1"/>
</dbReference>
<organism evidence="1 2">
    <name type="scientific">Streptomyces caeni</name>
    <dbReference type="NCBI Taxonomy" id="2307231"/>
    <lineage>
        <taxon>Bacteria</taxon>
        <taxon>Bacillati</taxon>
        <taxon>Actinomycetota</taxon>
        <taxon>Actinomycetes</taxon>
        <taxon>Kitasatosporales</taxon>
        <taxon>Streptomycetaceae</taxon>
        <taxon>Streptomyces</taxon>
    </lineage>
</organism>
<gene>
    <name evidence="1" type="ORF">ACFSL4_34845</name>
</gene>
<sequence>MLGTAPSDVVGQFTATASALTGSASYDPWGTITADDLTDSLGYQGEYTAPAAGNVNMHARWYTPDTGGFNFADTVDNPAVGDSAAANPYAYGAGTPLTGTDPSGHCFWDLCIGETEGAIILGTALVSACIKYCSSLSNSLSDAYNSTSSYISDHVHNPFHSSHAAASSSSAAGASAATSVYGSCAEVWSMYCQHRYNRTHP</sequence>